<organism evidence="2 3">
    <name type="scientific">Paraflavitalea soli</name>
    <dbReference type="NCBI Taxonomy" id="2315862"/>
    <lineage>
        <taxon>Bacteria</taxon>
        <taxon>Pseudomonadati</taxon>
        <taxon>Bacteroidota</taxon>
        <taxon>Chitinophagia</taxon>
        <taxon>Chitinophagales</taxon>
        <taxon>Chitinophagaceae</taxon>
        <taxon>Paraflavitalea</taxon>
    </lineage>
</organism>
<dbReference type="PANTHER" id="PTHR10443:SF12">
    <property type="entry name" value="DIPEPTIDASE"/>
    <property type="match status" value="1"/>
</dbReference>
<sequence>MKKLLLLCLTLGYCVFLQAQSSRKLHFKSILVDTHNDILTTAIDEKVSFDQHLKGKTHSDLDRFKEGGVDVEIFSVWSDGSYGPGKGFKHANRQIDTLYAVIKRNPDKIALVTTPAELMKTVKQGKLAAMIGVEGGHMIEDRPDYLDSLFKRGTRYMTLTWNNSTSWATSAMDETPGSRLQFGADSAAKDIKERKKGLNDLGKQIVRRMNELGMMVDLSHVGEQTFWDAINTTTKPVIVSHSCVYSICPVFRNLKDNQIKAVAKNGGVIHLNFFSGFVDSAFMTRNQAFALKHKAERDSIRSTVTDPYFADNYLFQKYADEVKSLRPPLSLLLDHLDYIVKLVGVDYVGLGSDFDGINSAPQQLDDVTCFPLITEELVKRGYSKKAIRKILGENFIRVFKANTVQ</sequence>
<dbReference type="GO" id="GO:0006508">
    <property type="term" value="P:proteolysis"/>
    <property type="evidence" value="ECO:0007669"/>
    <property type="project" value="InterPro"/>
</dbReference>
<dbReference type="OrthoDB" id="9804920at2"/>
<dbReference type="Pfam" id="PF01244">
    <property type="entry name" value="Peptidase_M19"/>
    <property type="match status" value="1"/>
</dbReference>
<gene>
    <name evidence="2" type="ORF">D3H65_22440</name>
</gene>
<feature type="signal peptide" evidence="1">
    <location>
        <begin position="1"/>
        <end position="19"/>
    </location>
</feature>
<dbReference type="InterPro" id="IPR008257">
    <property type="entry name" value="Pept_M19"/>
</dbReference>
<dbReference type="Proteomes" id="UP000263900">
    <property type="component" value="Chromosome"/>
</dbReference>
<accession>A0A3B7MVY4</accession>
<dbReference type="EMBL" id="CP032157">
    <property type="protein sequence ID" value="AXY78732.1"/>
    <property type="molecule type" value="Genomic_DNA"/>
</dbReference>
<dbReference type="Gene3D" id="3.20.20.140">
    <property type="entry name" value="Metal-dependent hydrolases"/>
    <property type="match status" value="1"/>
</dbReference>
<protein>
    <submittedName>
        <fullName evidence="2">Membrane dipeptidase</fullName>
    </submittedName>
</protein>
<evidence type="ECO:0000256" key="1">
    <source>
        <dbReference type="SAM" id="SignalP"/>
    </source>
</evidence>
<feature type="chain" id="PRO_5017640268" evidence="1">
    <location>
        <begin position="20"/>
        <end position="405"/>
    </location>
</feature>
<dbReference type="RefSeq" id="WP_119054608.1">
    <property type="nucleotide sequence ID" value="NZ_CP032157.1"/>
</dbReference>
<keyword evidence="1" id="KW-0732">Signal</keyword>
<dbReference type="InterPro" id="IPR032466">
    <property type="entry name" value="Metal_Hydrolase"/>
</dbReference>
<dbReference type="PANTHER" id="PTHR10443">
    <property type="entry name" value="MICROSOMAL DIPEPTIDASE"/>
    <property type="match status" value="1"/>
</dbReference>
<evidence type="ECO:0000313" key="3">
    <source>
        <dbReference type="Proteomes" id="UP000263900"/>
    </source>
</evidence>
<name>A0A3B7MVY4_9BACT</name>
<keyword evidence="3" id="KW-1185">Reference proteome</keyword>
<dbReference type="CDD" id="cd01301">
    <property type="entry name" value="rDP_like"/>
    <property type="match status" value="1"/>
</dbReference>
<dbReference type="AlphaFoldDB" id="A0A3B7MVY4"/>
<reference evidence="2 3" key="1">
    <citation type="submission" date="2018-09" db="EMBL/GenBank/DDBJ databases">
        <title>Genome sequencing of strain 6GH32-13.</title>
        <authorList>
            <person name="Weon H.-Y."/>
            <person name="Heo J."/>
            <person name="Kwon S.-W."/>
        </authorList>
    </citation>
    <scope>NUCLEOTIDE SEQUENCE [LARGE SCALE GENOMIC DNA]</scope>
    <source>
        <strain evidence="2 3">5GH32-13</strain>
    </source>
</reference>
<proteinExistence type="predicted"/>
<dbReference type="PROSITE" id="PS51365">
    <property type="entry name" value="RENAL_DIPEPTIDASE_2"/>
    <property type="match status" value="1"/>
</dbReference>
<evidence type="ECO:0000313" key="2">
    <source>
        <dbReference type="EMBL" id="AXY78732.1"/>
    </source>
</evidence>
<dbReference type="SUPFAM" id="SSF51556">
    <property type="entry name" value="Metallo-dependent hydrolases"/>
    <property type="match status" value="1"/>
</dbReference>
<dbReference type="KEGG" id="pseg:D3H65_22440"/>
<dbReference type="GO" id="GO:0070573">
    <property type="term" value="F:metallodipeptidase activity"/>
    <property type="evidence" value="ECO:0007669"/>
    <property type="project" value="InterPro"/>
</dbReference>